<evidence type="ECO:0000256" key="6">
    <source>
        <dbReference type="SAM" id="MobiDB-lite"/>
    </source>
</evidence>
<feature type="region of interest" description="Disordered" evidence="6">
    <location>
        <begin position="827"/>
        <end position="867"/>
    </location>
</feature>
<feature type="compositionally biased region" description="Low complexity" evidence="6">
    <location>
        <begin position="1953"/>
        <end position="1970"/>
    </location>
</feature>
<protein>
    <recommendedName>
        <fullName evidence="12">Tower domain-containing protein</fullName>
    </recommendedName>
</protein>
<dbReference type="InterPro" id="IPR012340">
    <property type="entry name" value="NA-bd_OB-fold"/>
</dbReference>
<dbReference type="InterPro" id="IPR015252">
    <property type="entry name" value="BRCA2_hlx"/>
</dbReference>
<keyword evidence="5" id="KW-0234">DNA repair</keyword>
<keyword evidence="3" id="KW-0238">DNA-binding</keyword>
<dbReference type="OrthoDB" id="21095at2759"/>
<dbReference type="GO" id="GO:0000724">
    <property type="term" value="P:double-strand break repair via homologous recombination"/>
    <property type="evidence" value="ECO:0007669"/>
    <property type="project" value="InterPro"/>
</dbReference>
<dbReference type="GO" id="GO:0006355">
    <property type="term" value="P:regulation of DNA-templated transcription"/>
    <property type="evidence" value="ECO:0007669"/>
    <property type="project" value="TreeGrafter"/>
</dbReference>
<feature type="compositionally biased region" description="Polar residues" evidence="6">
    <location>
        <begin position="847"/>
        <end position="867"/>
    </location>
</feature>
<dbReference type="Pfam" id="PF09104">
    <property type="entry name" value="BRCA-2_OB3"/>
    <property type="match status" value="1"/>
</dbReference>
<evidence type="ECO:0000313" key="10">
    <source>
        <dbReference type="EMBL" id="KAF6200700.1"/>
    </source>
</evidence>
<dbReference type="SUPFAM" id="SSF81878">
    <property type="entry name" value="BRCA2 tower domain"/>
    <property type="match status" value="1"/>
</dbReference>
<feature type="compositionally biased region" description="Low complexity" evidence="6">
    <location>
        <begin position="141"/>
        <end position="151"/>
    </location>
</feature>
<keyword evidence="11" id="KW-1185">Reference proteome</keyword>
<dbReference type="InterPro" id="IPR015187">
    <property type="entry name" value="BRCA2_OB_1"/>
</dbReference>
<evidence type="ECO:0008006" key="12">
    <source>
        <dbReference type="Google" id="ProtNLM"/>
    </source>
</evidence>
<dbReference type="InterPro" id="IPR015525">
    <property type="entry name" value="BRCA2"/>
</dbReference>
<evidence type="ECO:0000259" key="7">
    <source>
        <dbReference type="Pfam" id="PF09103"/>
    </source>
</evidence>
<dbReference type="Gene3D" id="2.40.50.140">
    <property type="entry name" value="Nucleic acid-binding proteins"/>
    <property type="match status" value="4"/>
</dbReference>
<keyword evidence="1" id="KW-0677">Repeat</keyword>
<dbReference type="Pfam" id="PF09103">
    <property type="entry name" value="BRCA-2_OB1"/>
    <property type="match status" value="1"/>
</dbReference>
<organism evidence="10 11">
    <name type="scientific">Apolygus lucorum</name>
    <name type="common">Small green plant bug</name>
    <name type="synonym">Lygocoris lucorum</name>
    <dbReference type="NCBI Taxonomy" id="248454"/>
    <lineage>
        <taxon>Eukaryota</taxon>
        <taxon>Metazoa</taxon>
        <taxon>Ecdysozoa</taxon>
        <taxon>Arthropoda</taxon>
        <taxon>Hexapoda</taxon>
        <taxon>Insecta</taxon>
        <taxon>Pterygota</taxon>
        <taxon>Neoptera</taxon>
        <taxon>Paraneoptera</taxon>
        <taxon>Hemiptera</taxon>
        <taxon>Heteroptera</taxon>
        <taxon>Panheteroptera</taxon>
        <taxon>Cimicomorpha</taxon>
        <taxon>Miridae</taxon>
        <taxon>Mirini</taxon>
        <taxon>Apolygus</taxon>
    </lineage>
</organism>
<evidence type="ECO:0000313" key="11">
    <source>
        <dbReference type="Proteomes" id="UP000466442"/>
    </source>
</evidence>
<proteinExistence type="predicted"/>
<keyword evidence="2" id="KW-0227">DNA damage</keyword>
<feature type="region of interest" description="Disordered" evidence="6">
    <location>
        <begin position="1234"/>
        <end position="1267"/>
    </location>
</feature>
<dbReference type="PANTHER" id="PTHR11289">
    <property type="entry name" value="BREAST CANCER TYPE 2 SUSCEPTIBILITY PROTEIN BRCA2"/>
    <property type="match status" value="1"/>
</dbReference>
<feature type="region of interest" description="Disordered" evidence="6">
    <location>
        <begin position="1947"/>
        <end position="1975"/>
    </location>
</feature>
<gene>
    <name evidence="10" type="ORF">GE061_005144</name>
</gene>
<dbReference type="PROSITE" id="PS50138">
    <property type="entry name" value="BRCA2_REPEAT"/>
    <property type="match status" value="4"/>
</dbReference>
<dbReference type="SUPFAM" id="SSF81872">
    <property type="entry name" value="BRCA2 helical domain"/>
    <property type="match status" value="1"/>
</dbReference>
<keyword evidence="4" id="KW-0233">DNA recombination</keyword>
<evidence type="ECO:0000256" key="4">
    <source>
        <dbReference type="ARBA" id="ARBA00023172"/>
    </source>
</evidence>
<dbReference type="InterPro" id="IPR002093">
    <property type="entry name" value="BRCA2_repeat"/>
</dbReference>
<evidence type="ECO:0000256" key="3">
    <source>
        <dbReference type="ARBA" id="ARBA00023125"/>
    </source>
</evidence>
<dbReference type="EMBL" id="WIXP02000013">
    <property type="protein sequence ID" value="KAF6200700.1"/>
    <property type="molecule type" value="Genomic_DNA"/>
</dbReference>
<evidence type="ECO:0000256" key="2">
    <source>
        <dbReference type="ARBA" id="ARBA00022763"/>
    </source>
</evidence>
<sequence length="2018" mass="222485">MSTPRSKFVSDNLAKVRPKLPLYSNKKSEKSTQSKSVTMDDILRSVKTLDDNTNVKKLERPSSFSQSGDLKKFQPCSSLNNAGATNHEFEESCVLDEFSVWELGTENKDPTTPSKSAISNDGADRSPILNTSKVGLKDKLGGSSSRTGSSSFEDKLRSSQNVVSIKSRKNLVSEENGDVCSFWSDIIVEENRTDLAESVSNDAKDAQQQNLDPLKEVPAINLVESLAESENPDFKKETGQVVRNPSPVKYSQGSFDNEANAALSVFDVSDFLSCSRAKATKRDLLSQLVASNDSSDFRVPVVPTRFTRDIVETGSLKDDSTNSCSMNITVTEISSNSAPHLQRNLDSSDKAMPDMLNNDKPGVISSSDSQRIRSPFISANGNECTISSENFRKAAVLFEACNDDSSGLSPVGNIAETVEGQFANQISDLLEVQPASSQLLSQNIQLSTDTGFCSAGGRNIFVSEKSLIFASSLLDSVENMSKSGECSKASSTEKHGTSPRLSKSNQQYMESLFSTASGKPMTISTANLEKAKTLFDECSDLHDPSDPGPSKTNRDTSAGVDVESGFPDGETLERSPSVPERVGLSGETTGFTTAGGKKVYVSEKSLHFASQLLEYEGAEGNIELPEASSEFTISRANNSQVDHYRKSLFQSASGHPISVSTANLRKAKNLLDSLDYDSSELTSTSKREKMQNVTESGVEFPDICTPENAALLDNDDELFQAIETPSKVQNIAAGPTSTRQRVSQDIGLVKSCSDEGGVQLSGPTDDLAVSLSVSPTVFNKSGINTQKRSCANSTPTLSLINKQSSPKNEALTSIPKSPVLMNRSFIETPSPHRLKYQKETTERDRTTNCSNESTSKGNVSSLHQNSEARIATRPLSDGSEESDVSSKDPPTGLVFFKTSSGRNIEPSAASMSKIRSLLGDLIDEETDPQVSPGAGNNDMSNPSIGNLLGNDLHDFSTMESEKSGNISMLKEPKTSRLRPDDCLSVSSEIEGATCFKSAAGKSIKVSEESLKRVQTMFSDIMDEDFPENHGKSVVSDDQPGEFCSPVLLDGSFLEKRSQVHSEAVIDGTELLDDRSRSPALNCSVVSENHQSSIEKIPYATVTTSVSSIRAPKEKVLSSPDWGEFPDLKSSQAALLENQNDTPKENSGLEANRQTRKIEWGEFPEMLNTEMHKLEQTKININDHRQKETPLVQDKYGSEKYGFGFASCKEKSVQSVLSTSVTIQRVNKRELDKLEDSEAGRKRKSISIPRNASKKSKPSLSPQKSEDNLNKLALRKSIREQQCFIVRSKRKQQIQPKCGKLFTRKEKGCRWQLKDLDGELRTLEENHVEVGISKTVIYITSENSVDYRFCYSRARAKNLDFVEGNVIADSCLLAYADDNTAGLKETTTAFLTSPHVDPKLTPNGWIRNHYRWIVWKLACMERTFPEQFGGSCLTLENVLLQLKYRYDREIDKVQRSCFKKLLEGDEAPKKMICCVAAIKKNNLDEGDSLLELELTDGWYSIWTVIDSEMVDLVKRDVVGIGTKLIIHSAELTNCEQGCDPLNVPGNVKFKISTNSVRRVKWFAKMGFMSNNNPIPALLCSVLPNGGIIGQVTAVVARRYPVIYMCKDGDGKTVFRNERSQALFKEQQEKIKNDRAEQVYEQVWKEVESKYRKPGKSSTKLSSKAIQNITNPEQLFNIMDGSDAEFIQSQLSADQLRMVMQYKEEMMTKIKNEVQKVLQDKLSASEPTCKITKLLKIRLMDLFTDKYALLTIWRPSEDDLSVLCEGKAFEFLNLIASGTRDKVLQLSSTRQTSFVSNGLLEPSEDCGRTVTLFSEFDSPGFAPVFGEIDVVGVVVLLKLPEQTRGVTVVYLSDLEGRYLSITFWTSLSVFGCEDLMAEGSVISCSNLQWRSVSNQRKIPSVFASEITSFSLNPKESHLQRSVAELKTKIADKDVEELVHQARTRFLQMSGFRDGSSSPAPSTPLSSARSTPAQKKLKLMSRYGEDASPLSPFPLVVTTRHVFQDFKSPCRTPLGPKSKQS</sequence>
<dbReference type="InterPro" id="IPR036315">
    <property type="entry name" value="BRCA2_hlx_sf"/>
</dbReference>
<dbReference type="Pfam" id="PF09169">
    <property type="entry name" value="BRCA-2_helical"/>
    <property type="match status" value="1"/>
</dbReference>
<feature type="domain" description="BRCA2 OB3" evidence="8">
    <location>
        <begin position="1806"/>
        <end position="1944"/>
    </location>
</feature>
<dbReference type="GO" id="GO:0003677">
    <property type="term" value="F:DNA binding"/>
    <property type="evidence" value="ECO:0007669"/>
    <property type="project" value="UniProtKB-KW"/>
</dbReference>
<dbReference type="Proteomes" id="UP000466442">
    <property type="component" value="Unassembled WGS sequence"/>
</dbReference>
<feature type="domain" description="Breast cancer type 2 susceptibility protein helical" evidence="9">
    <location>
        <begin position="1275"/>
        <end position="1451"/>
    </location>
</feature>
<name>A0A8S9WUU2_APOLU</name>
<dbReference type="SUPFAM" id="SSF50249">
    <property type="entry name" value="Nucleic acid-binding proteins"/>
    <property type="match status" value="3"/>
</dbReference>
<evidence type="ECO:0000259" key="8">
    <source>
        <dbReference type="Pfam" id="PF09104"/>
    </source>
</evidence>
<dbReference type="InterPro" id="IPR015188">
    <property type="entry name" value="BRCA2_OB_3"/>
</dbReference>
<comment type="caution">
    <text evidence="10">The sequence shown here is derived from an EMBL/GenBank/DDBJ whole genome shotgun (WGS) entry which is preliminary data.</text>
</comment>
<evidence type="ECO:0000259" key="9">
    <source>
        <dbReference type="Pfam" id="PF09169"/>
    </source>
</evidence>
<feature type="domain" description="BRCA2 OB1" evidence="7">
    <location>
        <begin position="1455"/>
        <end position="1567"/>
    </location>
</feature>
<dbReference type="Pfam" id="PF00634">
    <property type="entry name" value="BRCA2"/>
    <property type="match status" value="3"/>
</dbReference>
<evidence type="ECO:0000256" key="1">
    <source>
        <dbReference type="ARBA" id="ARBA00022737"/>
    </source>
</evidence>
<feature type="region of interest" description="Disordered" evidence="6">
    <location>
        <begin position="483"/>
        <end position="506"/>
    </location>
</feature>
<dbReference type="PANTHER" id="PTHR11289:SF0">
    <property type="entry name" value="BREAST CANCER TYPE 2 SUSCEPTIBILITY PROTEIN"/>
    <property type="match status" value="1"/>
</dbReference>
<feature type="region of interest" description="Disordered" evidence="6">
    <location>
        <begin position="104"/>
        <end position="154"/>
    </location>
</feature>
<evidence type="ECO:0000256" key="5">
    <source>
        <dbReference type="ARBA" id="ARBA00023204"/>
    </source>
</evidence>
<feature type="region of interest" description="Disordered" evidence="6">
    <location>
        <begin position="538"/>
        <end position="589"/>
    </location>
</feature>
<reference evidence="10" key="1">
    <citation type="journal article" date="2021" name="Mol. Ecol. Resour.">
        <title>Apolygus lucorum genome provides insights into omnivorousness and mesophyll feeding.</title>
        <authorList>
            <person name="Liu Y."/>
            <person name="Liu H."/>
            <person name="Wang H."/>
            <person name="Huang T."/>
            <person name="Liu B."/>
            <person name="Yang B."/>
            <person name="Yin L."/>
            <person name="Li B."/>
            <person name="Zhang Y."/>
            <person name="Zhang S."/>
            <person name="Jiang F."/>
            <person name="Zhang X."/>
            <person name="Ren Y."/>
            <person name="Wang B."/>
            <person name="Wang S."/>
            <person name="Lu Y."/>
            <person name="Wu K."/>
            <person name="Fan W."/>
            <person name="Wang G."/>
        </authorList>
    </citation>
    <scope>NUCLEOTIDE SEQUENCE</scope>
    <source>
        <strain evidence="10">12Hb</strain>
    </source>
</reference>
<feature type="compositionally biased region" description="Basic and acidic residues" evidence="6">
    <location>
        <begin position="836"/>
        <end position="846"/>
    </location>
</feature>
<accession>A0A8S9WUU2</accession>
<feature type="compositionally biased region" description="Polar residues" evidence="6">
    <location>
        <begin position="110"/>
        <end position="119"/>
    </location>
</feature>
<feature type="region of interest" description="Disordered" evidence="6">
    <location>
        <begin position="872"/>
        <end position="891"/>
    </location>
</feature>